<dbReference type="Proteomes" id="UP000318864">
    <property type="component" value="Unassembled WGS sequence"/>
</dbReference>
<accession>A0A4S3TMQ3</accession>
<feature type="region of interest" description="Disordered" evidence="1">
    <location>
        <begin position="1"/>
        <end position="45"/>
    </location>
</feature>
<feature type="compositionally biased region" description="Low complexity" evidence="1">
    <location>
        <begin position="7"/>
        <end position="28"/>
    </location>
</feature>
<proteinExistence type="predicted"/>
<gene>
    <name evidence="2" type="ORF">D8Y22_06905</name>
</gene>
<evidence type="ECO:0000256" key="1">
    <source>
        <dbReference type="SAM" id="MobiDB-lite"/>
    </source>
</evidence>
<reference evidence="2 3" key="1">
    <citation type="submission" date="2018-10" db="EMBL/GenBank/DDBJ databases">
        <title>Natronolimnobius sp. XQ-INN 246 isolated from Inner Mongolia Autonomous Region of China.</title>
        <authorList>
            <person name="Xue Q."/>
        </authorList>
    </citation>
    <scope>NUCLEOTIDE SEQUENCE [LARGE SCALE GENOMIC DNA]</scope>
    <source>
        <strain evidence="2 3">XQ-INN 246</strain>
    </source>
</reference>
<dbReference type="AlphaFoldDB" id="A0A4S3TMQ3"/>
<evidence type="ECO:0000313" key="2">
    <source>
        <dbReference type="EMBL" id="THE65539.1"/>
    </source>
</evidence>
<protein>
    <submittedName>
        <fullName evidence="2">Uncharacterized protein</fullName>
    </submittedName>
</protein>
<keyword evidence="3" id="KW-1185">Reference proteome</keyword>
<comment type="caution">
    <text evidence="2">The sequence shown here is derived from an EMBL/GenBank/DDBJ whole genome shotgun (WGS) entry which is preliminary data.</text>
</comment>
<evidence type="ECO:0000313" key="3">
    <source>
        <dbReference type="Proteomes" id="UP000318864"/>
    </source>
</evidence>
<dbReference type="EMBL" id="RBZW01000019">
    <property type="protein sequence ID" value="THE65539.1"/>
    <property type="molecule type" value="Genomic_DNA"/>
</dbReference>
<sequence>MSTRHFQPQTETESTPSQPPTRTTATSAVTQPPSSRAPQTFSHRRSDKLQNLIDKYNAAISVTQSS</sequence>
<organism evidence="2 3">
    <name type="scientific">Salinadaptatus halalkaliphilus</name>
    <dbReference type="NCBI Taxonomy" id="2419781"/>
    <lineage>
        <taxon>Archaea</taxon>
        <taxon>Methanobacteriati</taxon>
        <taxon>Methanobacteriota</taxon>
        <taxon>Stenosarchaea group</taxon>
        <taxon>Halobacteria</taxon>
        <taxon>Halobacteriales</taxon>
        <taxon>Natrialbaceae</taxon>
        <taxon>Salinadaptatus</taxon>
    </lineage>
</organism>
<feature type="compositionally biased region" description="Polar residues" evidence="1">
    <location>
        <begin position="29"/>
        <end position="41"/>
    </location>
</feature>
<name>A0A4S3TMQ3_9EURY</name>